<gene>
    <name evidence="1" type="ORF">BSTOLATCC_MIC44636</name>
</gene>
<evidence type="ECO:0000313" key="1">
    <source>
        <dbReference type="EMBL" id="CAG9327580.1"/>
    </source>
</evidence>
<proteinExistence type="predicted"/>
<reference evidence="1" key="1">
    <citation type="submission" date="2021-09" db="EMBL/GenBank/DDBJ databases">
        <authorList>
            <consortium name="AG Swart"/>
            <person name="Singh M."/>
            <person name="Singh A."/>
            <person name="Seah K."/>
            <person name="Emmerich C."/>
        </authorList>
    </citation>
    <scope>NUCLEOTIDE SEQUENCE</scope>
    <source>
        <strain evidence="1">ATCC30299</strain>
    </source>
</reference>
<protein>
    <submittedName>
        <fullName evidence="1">Uncharacterized protein</fullName>
    </submittedName>
</protein>
<comment type="caution">
    <text evidence="1">The sequence shown here is derived from an EMBL/GenBank/DDBJ whole genome shotgun (WGS) entry which is preliminary data.</text>
</comment>
<accession>A0AAU9JL01</accession>
<sequence length="98" mass="11093">MVIYGSWALRRTPYGASGNHSNEAERRAFAPFEEGPSDLEKPCRRGGSFFSPKAARWTRQVLSTTWSFLVRISGALFIETALLDWTIQRLVDTHLCSD</sequence>
<dbReference type="Proteomes" id="UP001162131">
    <property type="component" value="Unassembled WGS sequence"/>
</dbReference>
<dbReference type="EMBL" id="CAJZBQ010000044">
    <property type="protein sequence ID" value="CAG9327580.1"/>
    <property type="molecule type" value="Genomic_DNA"/>
</dbReference>
<name>A0AAU9JL01_9CILI</name>
<dbReference type="AlphaFoldDB" id="A0AAU9JL01"/>
<evidence type="ECO:0000313" key="2">
    <source>
        <dbReference type="Proteomes" id="UP001162131"/>
    </source>
</evidence>
<keyword evidence="2" id="KW-1185">Reference proteome</keyword>
<organism evidence="1 2">
    <name type="scientific">Blepharisma stoltei</name>
    <dbReference type="NCBI Taxonomy" id="1481888"/>
    <lineage>
        <taxon>Eukaryota</taxon>
        <taxon>Sar</taxon>
        <taxon>Alveolata</taxon>
        <taxon>Ciliophora</taxon>
        <taxon>Postciliodesmatophora</taxon>
        <taxon>Heterotrichea</taxon>
        <taxon>Heterotrichida</taxon>
        <taxon>Blepharismidae</taxon>
        <taxon>Blepharisma</taxon>
    </lineage>
</organism>